<dbReference type="Ensembl" id="ENSCMIT00000001867.1">
    <property type="protein sequence ID" value="ENSCMIP00000001796.1"/>
    <property type="gene ID" value="ENSCMIG00000001121.1"/>
</dbReference>
<dbReference type="STRING" id="7868.ENSCMIP00000001796"/>
<dbReference type="Gene3D" id="2.120.10.80">
    <property type="entry name" value="Kelch-type beta propeller"/>
    <property type="match status" value="1"/>
</dbReference>
<reference evidence="2" key="2">
    <citation type="journal article" date="2007" name="PLoS Biol.">
        <title>Survey sequencing and comparative analysis of the elephant shark (Callorhinchus milii) genome.</title>
        <authorList>
            <person name="Venkatesh B."/>
            <person name="Kirkness E.F."/>
            <person name="Loh Y.H."/>
            <person name="Halpern A.L."/>
            <person name="Lee A.P."/>
            <person name="Johnson J."/>
            <person name="Dandona N."/>
            <person name="Viswanathan L.D."/>
            <person name="Tay A."/>
            <person name="Venter J.C."/>
            <person name="Strausberg R.L."/>
            <person name="Brenner S."/>
        </authorList>
    </citation>
    <scope>NUCLEOTIDE SEQUENCE [LARGE SCALE GENOMIC DNA]</scope>
</reference>
<reference evidence="1" key="4">
    <citation type="submission" date="2025-08" db="UniProtKB">
        <authorList>
            <consortium name="Ensembl"/>
        </authorList>
    </citation>
    <scope>IDENTIFICATION</scope>
</reference>
<dbReference type="AlphaFoldDB" id="A0A4W3GEN1"/>
<accession>A0A4W3GEN1</accession>
<reference evidence="1" key="5">
    <citation type="submission" date="2025-09" db="UniProtKB">
        <authorList>
            <consortium name="Ensembl"/>
        </authorList>
    </citation>
    <scope>IDENTIFICATION</scope>
</reference>
<dbReference type="InterPro" id="IPR015915">
    <property type="entry name" value="Kelch-typ_b-propeller"/>
</dbReference>
<dbReference type="Proteomes" id="UP000314986">
    <property type="component" value="Unassembled WGS sequence"/>
</dbReference>
<dbReference type="InParanoid" id="A0A4W3GEN1"/>
<evidence type="ECO:0000313" key="2">
    <source>
        <dbReference type="Proteomes" id="UP000314986"/>
    </source>
</evidence>
<organism evidence="1 2">
    <name type="scientific">Callorhinchus milii</name>
    <name type="common">Ghost shark</name>
    <dbReference type="NCBI Taxonomy" id="7868"/>
    <lineage>
        <taxon>Eukaryota</taxon>
        <taxon>Metazoa</taxon>
        <taxon>Chordata</taxon>
        <taxon>Craniata</taxon>
        <taxon>Vertebrata</taxon>
        <taxon>Chondrichthyes</taxon>
        <taxon>Holocephali</taxon>
        <taxon>Chimaeriformes</taxon>
        <taxon>Callorhinchidae</taxon>
        <taxon>Callorhinchus</taxon>
    </lineage>
</organism>
<dbReference type="SUPFAM" id="SSF117281">
    <property type="entry name" value="Kelch motif"/>
    <property type="match status" value="1"/>
</dbReference>
<evidence type="ECO:0000313" key="1">
    <source>
        <dbReference type="Ensembl" id="ENSCMIP00000001796.1"/>
    </source>
</evidence>
<protein>
    <submittedName>
        <fullName evidence="1">Multiple epidermal growth factor-like domains protein 8</fullName>
    </submittedName>
</protein>
<proteinExistence type="predicted"/>
<sequence>MVALGGRTAQRDFTSDVLIYQLTCNTWVSAQAAGSAVLGDEMSPAIGHAVARLGDGVYVSGGYGGLLSGRMVRLSLPGDPCLLYTGPDACNSSNSSCVWVQADPDSACLSTAHSHR</sequence>
<name>A0A4W3GEN1_CALMI</name>
<keyword evidence="2" id="KW-1185">Reference proteome</keyword>
<reference evidence="2" key="1">
    <citation type="journal article" date="2006" name="Science">
        <title>Ancient noncoding elements conserved in the human genome.</title>
        <authorList>
            <person name="Venkatesh B."/>
            <person name="Kirkness E.F."/>
            <person name="Loh Y.H."/>
            <person name="Halpern A.L."/>
            <person name="Lee A.P."/>
            <person name="Johnson J."/>
            <person name="Dandona N."/>
            <person name="Viswanathan L.D."/>
            <person name="Tay A."/>
            <person name="Venter J.C."/>
            <person name="Strausberg R.L."/>
            <person name="Brenner S."/>
        </authorList>
    </citation>
    <scope>NUCLEOTIDE SEQUENCE [LARGE SCALE GENOMIC DNA]</scope>
</reference>
<reference evidence="2" key="3">
    <citation type="journal article" date="2014" name="Nature">
        <title>Elephant shark genome provides unique insights into gnathostome evolution.</title>
        <authorList>
            <consortium name="International Elephant Shark Genome Sequencing Consortium"/>
            <person name="Venkatesh B."/>
            <person name="Lee A.P."/>
            <person name="Ravi V."/>
            <person name="Maurya A.K."/>
            <person name="Lian M.M."/>
            <person name="Swann J.B."/>
            <person name="Ohta Y."/>
            <person name="Flajnik M.F."/>
            <person name="Sutoh Y."/>
            <person name="Kasahara M."/>
            <person name="Hoon S."/>
            <person name="Gangu V."/>
            <person name="Roy S.W."/>
            <person name="Irimia M."/>
            <person name="Korzh V."/>
            <person name="Kondrychyn I."/>
            <person name="Lim Z.W."/>
            <person name="Tay B.H."/>
            <person name="Tohari S."/>
            <person name="Kong K.W."/>
            <person name="Ho S."/>
            <person name="Lorente-Galdos B."/>
            <person name="Quilez J."/>
            <person name="Marques-Bonet T."/>
            <person name="Raney B.J."/>
            <person name="Ingham P.W."/>
            <person name="Tay A."/>
            <person name="Hillier L.W."/>
            <person name="Minx P."/>
            <person name="Boehm T."/>
            <person name="Wilson R.K."/>
            <person name="Brenner S."/>
            <person name="Warren W.C."/>
        </authorList>
    </citation>
    <scope>NUCLEOTIDE SEQUENCE [LARGE SCALE GENOMIC DNA]</scope>
</reference>